<evidence type="ECO:0000313" key="5">
    <source>
        <dbReference type="Proteomes" id="UP000504631"/>
    </source>
</evidence>
<dbReference type="InterPro" id="IPR019545">
    <property type="entry name" value="DM13_domain"/>
</dbReference>
<evidence type="ECO:0000256" key="2">
    <source>
        <dbReference type="SAM" id="SignalP"/>
    </source>
</evidence>
<dbReference type="Pfam" id="PF10517">
    <property type="entry name" value="DM13"/>
    <property type="match status" value="2"/>
</dbReference>
<dbReference type="InterPro" id="IPR005018">
    <property type="entry name" value="DOMON_domain"/>
</dbReference>
<keyword evidence="5" id="KW-1185">Reference proteome</keyword>
<dbReference type="RefSeq" id="XP_033358729.1">
    <property type="nucleotide sequence ID" value="XM_033502838.1"/>
</dbReference>
<keyword evidence="1" id="KW-0677">Repeat</keyword>
<proteinExistence type="predicted"/>
<feature type="chain" id="PRO_5044643930" evidence="2">
    <location>
        <begin position="26"/>
        <end position="699"/>
    </location>
</feature>
<evidence type="ECO:0000313" key="8">
    <source>
        <dbReference type="RefSeq" id="XP_033358729.1"/>
    </source>
</evidence>
<dbReference type="RefSeq" id="XP_033358739.1">
    <property type="nucleotide sequence ID" value="XM_033502848.1"/>
</dbReference>
<dbReference type="GeneID" id="117238159"/>
<evidence type="ECO:0000313" key="7">
    <source>
        <dbReference type="RefSeq" id="XP_033358725.1"/>
    </source>
</evidence>
<sequence length="699" mass="78007">MDATSLRLISGLLLFAYTASHFSHANNGPNYYGKLIGSLKNYAHGIKGDVYAVDDTTIFIKGFCYDGTGPDAYFWVGNSSTPTPQGYIVPYPEIKEGSDPVVLKLYNYTDIILKLPNGKRIRDIKWLSVWCRRFTVNFGDVFIPANLKAPKARVLPEFSRLAHGLRSGNITILDCKTIYIPNLHYDGAGPDAYFWVGNGSEPNTFGIKVPSERQSLAPLSGYQGADIEIVLPANLTVHDIDWLSVWCVQFKHNFGHVMIPKDLDVPPALGQTKIAPPWWYDPTSSTPPPPDKETPPLSKLELTNCKELMEGRVQVQWEMIGDDIQIRVSGRINEDQYVAFGLSGREGKPEMIGGDVVVVAYDNRTGKFIAVDYYLSDYAQCDGKKGVCPDERVGGKNDAVLVHGERKNGVTTVTYMRPMSTNEPVKDRMIPNTETSVIAAIGPLNMRGEANAHHSFDRTNEDIRIDFTSRNVHECTNSLYNLPDMSDIEPWPAAVITNETTFSTRIGPAGGKRGYTRITGQPAWGIAWYINDLLIPEITVERGQTYTFIVEGGNDPANPARYHPFYITDSPEGGFGQKTETEQRAQRVFAGVKYDTDGYPYPTAAGRYCEWVHKTVDMSADMETFENFFETLRLECDKGEPAKLVWTVAEDTPDLVYYQCYTHNNLGWKINVVNSAHAAVPLLSMVTTTFVVGMLQFIR</sequence>
<dbReference type="PANTHER" id="PTHR24036">
    <property type="entry name" value="SKELETOR-RELATED"/>
    <property type="match status" value="1"/>
</dbReference>
<dbReference type="KEGG" id="bvk:117238159"/>
<feature type="signal peptide" evidence="2">
    <location>
        <begin position="1"/>
        <end position="25"/>
    </location>
</feature>
<dbReference type="SMART" id="SM00686">
    <property type="entry name" value="DM13"/>
    <property type="match status" value="2"/>
</dbReference>
<gene>
    <name evidence="6 7 8 9" type="primary">LOC117238159</name>
</gene>
<protein>
    <submittedName>
        <fullName evidence="6 7">Protein Skeletor, isoforms B/C isoform X1</fullName>
    </submittedName>
</protein>
<accession>A0A6J3L3Q9</accession>
<dbReference type="Proteomes" id="UP000504631">
    <property type="component" value="Unplaced"/>
</dbReference>
<evidence type="ECO:0000259" key="4">
    <source>
        <dbReference type="PROSITE" id="PS51549"/>
    </source>
</evidence>
<feature type="domain" description="DM13" evidence="4">
    <location>
        <begin position="33"/>
        <end position="144"/>
    </location>
</feature>
<evidence type="ECO:0000313" key="6">
    <source>
        <dbReference type="RefSeq" id="XP_033358717.1"/>
    </source>
</evidence>
<feature type="domain" description="DM13" evidence="4">
    <location>
        <begin position="156"/>
        <end position="260"/>
    </location>
</feature>
<name>A0A6J3L3Q9_9HYME</name>
<evidence type="ECO:0000259" key="3">
    <source>
        <dbReference type="PROSITE" id="PS50836"/>
    </source>
</evidence>
<reference evidence="6 7" key="1">
    <citation type="submission" date="2025-04" db="UniProtKB">
        <authorList>
            <consortium name="RefSeq"/>
        </authorList>
    </citation>
    <scope>IDENTIFICATION</scope>
    <source>
        <tissue evidence="6 7">Muscle</tissue>
    </source>
</reference>
<dbReference type="RefSeq" id="XP_033358725.1">
    <property type="nucleotide sequence ID" value="XM_033502834.1"/>
</dbReference>
<dbReference type="PROSITE" id="PS50836">
    <property type="entry name" value="DOMON"/>
    <property type="match status" value="1"/>
</dbReference>
<dbReference type="InterPro" id="IPR057443">
    <property type="entry name" value="At5g54830-like"/>
</dbReference>
<evidence type="ECO:0000313" key="9">
    <source>
        <dbReference type="RefSeq" id="XP_033358739.1"/>
    </source>
</evidence>
<evidence type="ECO:0000256" key="1">
    <source>
        <dbReference type="ARBA" id="ARBA00022737"/>
    </source>
</evidence>
<dbReference type="InterPro" id="IPR045266">
    <property type="entry name" value="DOH_DOMON"/>
</dbReference>
<dbReference type="CDD" id="cd09631">
    <property type="entry name" value="DOMON_DOH"/>
    <property type="match status" value="1"/>
</dbReference>
<dbReference type="PROSITE" id="PS51549">
    <property type="entry name" value="DM13"/>
    <property type="match status" value="2"/>
</dbReference>
<dbReference type="Pfam" id="PF03351">
    <property type="entry name" value="DOMON"/>
    <property type="match status" value="1"/>
</dbReference>
<keyword evidence="2" id="KW-0732">Signal</keyword>
<dbReference type="Pfam" id="PF25489">
    <property type="entry name" value="At5g54830"/>
    <property type="match status" value="1"/>
</dbReference>
<dbReference type="SMART" id="SM00664">
    <property type="entry name" value="DoH"/>
    <property type="match status" value="1"/>
</dbReference>
<feature type="domain" description="DOMON" evidence="3">
    <location>
        <begin position="311"/>
        <end position="442"/>
    </location>
</feature>
<dbReference type="InterPro" id="IPR052126">
    <property type="entry name" value="Spindle_Org/Thrombomodulin"/>
</dbReference>
<organism evidence="5 9">
    <name type="scientific">Bombus vosnesenskii</name>
    <dbReference type="NCBI Taxonomy" id="207650"/>
    <lineage>
        <taxon>Eukaryota</taxon>
        <taxon>Metazoa</taxon>
        <taxon>Ecdysozoa</taxon>
        <taxon>Arthropoda</taxon>
        <taxon>Hexapoda</taxon>
        <taxon>Insecta</taxon>
        <taxon>Pterygota</taxon>
        <taxon>Neoptera</taxon>
        <taxon>Endopterygota</taxon>
        <taxon>Hymenoptera</taxon>
        <taxon>Apocrita</taxon>
        <taxon>Aculeata</taxon>
        <taxon>Apoidea</taxon>
        <taxon>Anthophila</taxon>
        <taxon>Apidae</taxon>
        <taxon>Bombus</taxon>
        <taxon>Pyrobombus</taxon>
    </lineage>
</organism>
<dbReference type="RefSeq" id="XP_033358717.1">
    <property type="nucleotide sequence ID" value="XM_033502826.1"/>
</dbReference>
<dbReference type="AlphaFoldDB" id="A0A6J3L3Q9"/>
<dbReference type="PANTHER" id="PTHR24036:SF5">
    <property type="entry name" value="THROMBOMODULIN"/>
    <property type="match status" value="1"/>
</dbReference>